<keyword evidence="9 13" id="KW-0479">Metal-binding</keyword>
<keyword evidence="5 13" id="KW-0004">4Fe-4S</keyword>
<dbReference type="AlphaFoldDB" id="B5F9R7"/>
<dbReference type="InterPro" id="IPR007197">
    <property type="entry name" value="rSAM"/>
</dbReference>
<dbReference type="SUPFAM" id="SSF102114">
    <property type="entry name" value="Radical SAM enzymes"/>
    <property type="match status" value="1"/>
</dbReference>
<evidence type="ECO:0000256" key="8">
    <source>
        <dbReference type="ARBA" id="ARBA00022691"/>
    </source>
</evidence>
<keyword evidence="7 13" id="KW-0349">Heme</keyword>
<dbReference type="Pfam" id="PF04055">
    <property type="entry name" value="Radical_SAM"/>
    <property type="match status" value="1"/>
</dbReference>
<dbReference type="EMBL" id="CP001139">
    <property type="protein sequence ID" value="ACH65768.1"/>
    <property type="molecule type" value="Genomic_DNA"/>
</dbReference>
<reference evidence="15 16" key="2">
    <citation type="journal article" date="2009" name="Nature">
        <title>A single regulatory gene is sufficient to alter bacterial host range.</title>
        <authorList>
            <person name="Mandel M.J."/>
            <person name="Wollenberg M.S."/>
            <person name="Stabb E.V."/>
            <person name="Visick K.L."/>
            <person name="Ruby E.G."/>
        </authorList>
    </citation>
    <scope>NUCLEOTIDE SEQUENCE [LARGE SCALE GENOMIC DNA]</scope>
    <source>
        <strain evidence="15 16">MJ11</strain>
    </source>
</reference>
<comment type="subcellular location">
    <subcellularLocation>
        <location evidence="2 13">Cytoplasm</location>
    </subcellularLocation>
</comment>
<dbReference type="InterPro" id="IPR006638">
    <property type="entry name" value="Elp3/MiaA/NifB-like_rSAM"/>
</dbReference>
<evidence type="ECO:0000256" key="11">
    <source>
        <dbReference type="ARBA" id="ARBA00023014"/>
    </source>
</evidence>
<evidence type="ECO:0000256" key="2">
    <source>
        <dbReference type="ARBA" id="ARBA00004496"/>
    </source>
</evidence>
<dbReference type="RefSeq" id="WP_012533273.1">
    <property type="nucleotide sequence ID" value="NC_011184.1"/>
</dbReference>
<dbReference type="GO" id="GO:0006779">
    <property type="term" value="P:porphyrin-containing compound biosynthetic process"/>
    <property type="evidence" value="ECO:0007669"/>
    <property type="project" value="InterPro"/>
</dbReference>
<keyword evidence="11 13" id="KW-0411">Iron-sulfur</keyword>
<evidence type="ECO:0000313" key="16">
    <source>
        <dbReference type="Proteomes" id="UP000001857"/>
    </source>
</evidence>
<keyword evidence="12 13" id="KW-0143">Chaperone</keyword>
<dbReference type="CDD" id="cd01335">
    <property type="entry name" value="Radical_SAM"/>
    <property type="match status" value="1"/>
</dbReference>
<dbReference type="Proteomes" id="UP000001857">
    <property type="component" value="Chromosome I"/>
</dbReference>
<organism evidence="15 16">
    <name type="scientific">Aliivibrio fischeri (strain MJ11)</name>
    <name type="common">Vibrio fischeri</name>
    <dbReference type="NCBI Taxonomy" id="388396"/>
    <lineage>
        <taxon>Bacteria</taxon>
        <taxon>Pseudomonadati</taxon>
        <taxon>Pseudomonadota</taxon>
        <taxon>Gammaproteobacteria</taxon>
        <taxon>Vibrionales</taxon>
        <taxon>Vibrionaceae</taxon>
        <taxon>Aliivibrio</taxon>
    </lineage>
</organism>
<keyword evidence="6 13" id="KW-0963">Cytoplasm</keyword>
<keyword evidence="10 13" id="KW-0408">Iron</keyword>
<sequence>MLIPPPLSLYIHIPWCIQKCPYCDFNSHALKAEIPEAQYISALIDDLDTDLARYDMQSEPRKLHSIFIGGGTPSLITGPEIKRLLSEVEKRLPFADDIEITMEANPGTVEAGRFVEYRQAGVNRISIGVQSFQQEKLEKLGRIHGKDEAIRAAHLAHEAQLNSFNLDLMHGLPNQSIEDALSDLQQAIDLNPPHLSWYQLTIEPNTVFYYKPPTLPDDDDLWDIFEQGHQMLAKAGYVQYEISGYSKVGYQCRHNLNYWRFGDYLGIGCGAHGKLSFADGRIVRTTKIKHPRGFLDLTKPYLIDEQEVMDHDRPFEFFMNRFRLLEACPKQDFIDKTGLGFDTIQETIDWAKEKKYLEETETHWQITEHGKLFLNDMLEAFMGDED</sequence>
<dbReference type="GO" id="GO:0051539">
    <property type="term" value="F:4 iron, 4 sulfur cluster binding"/>
    <property type="evidence" value="ECO:0007669"/>
    <property type="project" value="UniProtKB-UniRule"/>
</dbReference>
<dbReference type="InterPro" id="IPR058240">
    <property type="entry name" value="rSAM_sf"/>
</dbReference>
<evidence type="ECO:0000259" key="14">
    <source>
        <dbReference type="PROSITE" id="PS51918"/>
    </source>
</evidence>
<dbReference type="KEGG" id="vfm:VFMJ11_0424"/>
<comment type="function">
    <text evidence="13">Probably acts as a heme chaperone, transferring heme to an unknown acceptor. Binds one molecule of heme per monomer, possibly covalently. Binds 1 [4Fe-4S] cluster. The cluster is coordinated with 3 cysteines and an exchangeable S-adenosyl-L-methionine.</text>
</comment>
<dbReference type="Pfam" id="PF06969">
    <property type="entry name" value="HemN_C"/>
    <property type="match status" value="1"/>
</dbReference>
<dbReference type="GO" id="GO:0046872">
    <property type="term" value="F:metal ion binding"/>
    <property type="evidence" value="ECO:0007669"/>
    <property type="project" value="UniProtKB-UniRule"/>
</dbReference>
<dbReference type="SMART" id="SM00729">
    <property type="entry name" value="Elp3"/>
    <property type="match status" value="1"/>
</dbReference>
<dbReference type="InterPro" id="IPR013785">
    <property type="entry name" value="Aldolase_TIM"/>
</dbReference>
<evidence type="ECO:0000256" key="7">
    <source>
        <dbReference type="ARBA" id="ARBA00022617"/>
    </source>
</evidence>
<dbReference type="SFLD" id="SFLDG01065">
    <property type="entry name" value="anaerobic_coproporphyrinogen-I"/>
    <property type="match status" value="1"/>
</dbReference>
<feature type="domain" description="Radical SAM core" evidence="14">
    <location>
        <begin position="1"/>
        <end position="241"/>
    </location>
</feature>
<comment type="cofactor">
    <cofactor evidence="1">
        <name>[4Fe-4S] cluster</name>
        <dbReference type="ChEBI" id="CHEBI:49883"/>
    </cofactor>
</comment>
<keyword evidence="8 13" id="KW-0949">S-adenosyl-L-methionine</keyword>
<dbReference type="SFLD" id="SFLDF00562">
    <property type="entry name" value="HemN-like__clustered_with_heat"/>
    <property type="match status" value="1"/>
</dbReference>
<dbReference type="PANTHER" id="PTHR13932:SF5">
    <property type="entry name" value="RADICAL S-ADENOSYL METHIONINE DOMAIN-CONTAINING PROTEIN 1, MITOCHONDRIAL"/>
    <property type="match status" value="1"/>
</dbReference>
<evidence type="ECO:0000256" key="5">
    <source>
        <dbReference type="ARBA" id="ARBA00022485"/>
    </source>
</evidence>
<dbReference type="InterPro" id="IPR034505">
    <property type="entry name" value="Coproporphyrinogen-III_oxidase"/>
</dbReference>
<evidence type="ECO:0000256" key="12">
    <source>
        <dbReference type="ARBA" id="ARBA00023186"/>
    </source>
</evidence>
<gene>
    <name evidence="15" type="ordered locus">VFMJ11_0424</name>
</gene>
<dbReference type="GO" id="GO:0004109">
    <property type="term" value="F:coproporphyrinogen oxidase activity"/>
    <property type="evidence" value="ECO:0007669"/>
    <property type="project" value="InterPro"/>
</dbReference>
<reference evidence="16" key="1">
    <citation type="submission" date="2008-08" db="EMBL/GenBank/DDBJ databases">
        <title>Complete sequence of Vibrio fischeri strain MJ11.</title>
        <authorList>
            <person name="Mandel M.J."/>
            <person name="Stabb E.V."/>
            <person name="Ruby E.G."/>
            <person name="Ferriera S."/>
            <person name="Johnson J."/>
            <person name="Kravitz S."/>
            <person name="Beeson K."/>
            <person name="Sutton G."/>
            <person name="Rogers Y.-H."/>
            <person name="Friedman R."/>
            <person name="Frazier M."/>
            <person name="Venter J.C."/>
        </authorList>
    </citation>
    <scope>NUCLEOTIDE SEQUENCE [LARGE SCALE GENOMIC DNA]</scope>
    <source>
        <strain evidence="16">MJ11</strain>
    </source>
</reference>
<evidence type="ECO:0000256" key="9">
    <source>
        <dbReference type="ARBA" id="ARBA00022723"/>
    </source>
</evidence>
<dbReference type="PROSITE" id="PS51918">
    <property type="entry name" value="RADICAL_SAM"/>
    <property type="match status" value="1"/>
</dbReference>
<dbReference type="HOGENOM" id="CLU_027579_2_1_6"/>
<evidence type="ECO:0000256" key="3">
    <source>
        <dbReference type="ARBA" id="ARBA00006100"/>
    </source>
</evidence>
<evidence type="ECO:0000256" key="10">
    <source>
        <dbReference type="ARBA" id="ARBA00023004"/>
    </source>
</evidence>
<keyword evidence="15" id="KW-0560">Oxidoreductase</keyword>
<accession>B5F9R7</accession>
<proteinExistence type="inferred from homology"/>
<protein>
    <recommendedName>
        <fullName evidence="4 13">Heme chaperone HemW</fullName>
    </recommendedName>
</protein>
<dbReference type="InterPro" id="IPR010723">
    <property type="entry name" value="HemN_C"/>
</dbReference>
<dbReference type="FunFam" id="3.20.20.70:FF:000124">
    <property type="entry name" value="Heme chaperone HemW"/>
    <property type="match status" value="1"/>
</dbReference>
<dbReference type="GO" id="GO:0005737">
    <property type="term" value="C:cytoplasm"/>
    <property type="evidence" value="ECO:0007669"/>
    <property type="project" value="UniProtKB-SubCell"/>
</dbReference>
<evidence type="ECO:0000256" key="4">
    <source>
        <dbReference type="ARBA" id="ARBA00017228"/>
    </source>
</evidence>
<dbReference type="Gene3D" id="3.20.20.70">
    <property type="entry name" value="Aldolase class I"/>
    <property type="match status" value="1"/>
</dbReference>
<evidence type="ECO:0000256" key="6">
    <source>
        <dbReference type="ARBA" id="ARBA00022490"/>
    </source>
</evidence>
<dbReference type="PANTHER" id="PTHR13932">
    <property type="entry name" value="COPROPORPHYRINIGEN III OXIDASE"/>
    <property type="match status" value="1"/>
</dbReference>
<evidence type="ECO:0000256" key="13">
    <source>
        <dbReference type="RuleBase" id="RU364116"/>
    </source>
</evidence>
<evidence type="ECO:0000256" key="1">
    <source>
        <dbReference type="ARBA" id="ARBA00001966"/>
    </source>
</evidence>
<dbReference type="SFLD" id="SFLDS00029">
    <property type="entry name" value="Radical_SAM"/>
    <property type="match status" value="1"/>
</dbReference>
<evidence type="ECO:0000313" key="15">
    <source>
        <dbReference type="EMBL" id="ACH65768.1"/>
    </source>
</evidence>
<name>B5F9R7_ALIFM</name>
<dbReference type="InterPro" id="IPR004559">
    <property type="entry name" value="HemW-like"/>
</dbReference>
<dbReference type="NCBIfam" id="TIGR00539">
    <property type="entry name" value="hemN_rel"/>
    <property type="match status" value="1"/>
</dbReference>
<comment type="similarity">
    <text evidence="3">Belongs to the anaerobic coproporphyrinogen-III oxidase family. HemW subfamily.</text>
</comment>
<dbReference type="SFLD" id="SFLDF00288">
    <property type="entry name" value="HemN-like__clustered_with_nucl"/>
    <property type="match status" value="1"/>
</dbReference>